<dbReference type="Pfam" id="PF09917">
    <property type="entry name" value="DUF2147"/>
    <property type="match status" value="1"/>
</dbReference>
<dbReference type="PANTHER" id="PTHR36919:SF2">
    <property type="entry name" value="BLL6627 PROTEIN"/>
    <property type="match status" value="1"/>
</dbReference>
<organism evidence="3 4">
    <name type="scientific">Loktanella salsilacus</name>
    <dbReference type="NCBI Taxonomy" id="195913"/>
    <lineage>
        <taxon>Bacteria</taxon>
        <taxon>Pseudomonadati</taxon>
        <taxon>Pseudomonadota</taxon>
        <taxon>Alphaproteobacteria</taxon>
        <taxon>Rhodobacterales</taxon>
        <taxon>Roseobacteraceae</taxon>
        <taxon>Loktanella</taxon>
    </lineage>
</organism>
<feature type="domain" description="DUF2147" evidence="2">
    <location>
        <begin position="25"/>
        <end position="127"/>
    </location>
</feature>
<dbReference type="InterPro" id="IPR019223">
    <property type="entry name" value="DUF2147"/>
</dbReference>
<evidence type="ECO:0000259" key="2">
    <source>
        <dbReference type="Pfam" id="PF09917"/>
    </source>
</evidence>
<dbReference type="EMBL" id="FOTF01000001">
    <property type="protein sequence ID" value="SFK74165.1"/>
    <property type="molecule type" value="Genomic_DNA"/>
</dbReference>
<name>A0A1I4BZQ5_9RHOB</name>
<reference evidence="3 4" key="1">
    <citation type="submission" date="2016-10" db="EMBL/GenBank/DDBJ databases">
        <authorList>
            <person name="de Groot N.N."/>
        </authorList>
    </citation>
    <scope>NUCLEOTIDE SEQUENCE [LARGE SCALE GENOMIC DNA]</scope>
    <source>
        <strain evidence="3 4">DSM 16199</strain>
    </source>
</reference>
<protein>
    <submittedName>
        <fullName evidence="3">Uncharacterized conserved protein, DUF2147 family</fullName>
    </submittedName>
</protein>
<evidence type="ECO:0000313" key="4">
    <source>
        <dbReference type="Proteomes" id="UP000199550"/>
    </source>
</evidence>
<dbReference type="RefSeq" id="WP_090184473.1">
    <property type="nucleotide sequence ID" value="NZ_CAXIDI010000018.1"/>
</dbReference>
<sequence length="129" mass="13337">MKHLIAALVAATFATAASAQDAAVGVWQTEVDDGAFAYVTMSPCGAAVCGTITNTYKADGAPYQSENIGRQIVINMAANGDGTYGGQVYRPSNGKTYVGKMQVNGNALRLQGCVAGGLLCASQNWARIQ</sequence>
<evidence type="ECO:0000313" key="3">
    <source>
        <dbReference type="EMBL" id="SFK74165.1"/>
    </source>
</evidence>
<gene>
    <name evidence="3" type="ORF">SAMN04488004_101273</name>
</gene>
<dbReference type="GeneID" id="97890564"/>
<accession>A0A1I4BZQ5</accession>
<feature type="chain" id="PRO_5011624436" evidence="1">
    <location>
        <begin position="20"/>
        <end position="129"/>
    </location>
</feature>
<proteinExistence type="predicted"/>
<dbReference type="AlphaFoldDB" id="A0A1I4BZQ5"/>
<dbReference type="Proteomes" id="UP000199550">
    <property type="component" value="Unassembled WGS sequence"/>
</dbReference>
<dbReference type="OrthoDB" id="9811671at2"/>
<dbReference type="PANTHER" id="PTHR36919">
    <property type="entry name" value="BLR1215 PROTEIN"/>
    <property type="match status" value="1"/>
</dbReference>
<evidence type="ECO:0000256" key="1">
    <source>
        <dbReference type="SAM" id="SignalP"/>
    </source>
</evidence>
<dbReference type="STRING" id="195913.SAMN04488004_101273"/>
<feature type="signal peptide" evidence="1">
    <location>
        <begin position="1"/>
        <end position="19"/>
    </location>
</feature>
<keyword evidence="4" id="KW-1185">Reference proteome</keyword>
<dbReference type="Gene3D" id="2.40.128.520">
    <property type="match status" value="1"/>
</dbReference>
<keyword evidence="1" id="KW-0732">Signal</keyword>